<feature type="active site" evidence="16">
    <location>
        <position position="167"/>
    </location>
</feature>
<evidence type="ECO:0000256" key="10">
    <source>
        <dbReference type="ARBA" id="ARBA00022960"/>
    </source>
</evidence>
<organism evidence="18 19">
    <name type="scientific">Capillibacterium thermochitinicola</name>
    <dbReference type="NCBI Taxonomy" id="2699427"/>
    <lineage>
        <taxon>Bacteria</taxon>
        <taxon>Bacillati</taxon>
        <taxon>Bacillota</taxon>
        <taxon>Capillibacterium</taxon>
    </lineage>
</organism>
<protein>
    <recommendedName>
        <fullName evidence="16">UDP-N-acetylenolpyruvoylglucosamine reductase</fullName>
        <ecNumber evidence="16">1.3.1.98</ecNumber>
    </recommendedName>
    <alternativeName>
        <fullName evidence="16">UDP-N-acetylmuramate dehydrogenase</fullName>
    </alternativeName>
</protein>
<evidence type="ECO:0000256" key="3">
    <source>
        <dbReference type="ARBA" id="ARBA00004496"/>
    </source>
</evidence>
<dbReference type="EC" id="1.3.1.98" evidence="16"/>
<evidence type="ECO:0000256" key="2">
    <source>
        <dbReference type="ARBA" id="ARBA00003921"/>
    </source>
</evidence>
<comment type="cofactor">
    <cofactor evidence="1 16">
        <name>FAD</name>
        <dbReference type="ChEBI" id="CHEBI:57692"/>
    </cofactor>
</comment>
<dbReference type="GO" id="GO:0005829">
    <property type="term" value="C:cytosol"/>
    <property type="evidence" value="ECO:0007669"/>
    <property type="project" value="TreeGrafter"/>
</dbReference>
<evidence type="ECO:0000256" key="9">
    <source>
        <dbReference type="ARBA" id="ARBA00022857"/>
    </source>
</evidence>
<evidence type="ECO:0000256" key="6">
    <source>
        <dbReference type="ARBA" id="ARBA00022618"/>
    </source>
</evidence>
<dbReference type="InterPro" id="IPR016166">
    <property type="entry name" value="FAD-bd_PCMH"/>
</dbReference>
<dbReference type="Pfam" id="PF01565">
    <property type="entry name" value="FAD_binding_4"/>
    <property type="match status" value="1"/>
</dbReference>
<comment type="subcellular location">
    <subcellularLocation>
        <location evidence="3 16">Cytoplasm</location>
    </subcellularLocation>
</comment>
<dbReference type="NCBIfam" id="NF010480">
    <property type="entry name" value="PRK13905.1"/>
    <property type="match status" value="1"/>
</dbReference>
<accession>A0A8J6HVM4</accession>
<keyword evidence="10 16" id="KW-0133">Cell shape</keyword>
<dbReference type="RefSeq" id="WP_181338544.1">
    <property type="nucleotide sequence ID" value="NZ_JAAKDE010000001.1"/>
</dbReference>
<feature type="active site" evidence="16">
    <location>
        <position position="287"/>
    </location>
</feature>
<dbReference type="InterPro" id="IPR011601">
    <property type="entry name" value="MurB_C"/>
</dbReference>
<evidence type="ECO:0000256" key="5">
    <source>
        <dbReference type="ARBA" id="ARBA00022490"/>
    </source>
</evidence>
<dbReference type="InterPro" id="IPR036318">
    <property type="entry name" value="FAD-bd_PCMH-like_sf"/>
</dbReference>
<dbReference type="Proteomes" id="UP000657177">
    <property type="component" value="Unassembled WGS sequence"/>
</dbReference>
<comment type="catalytic activity">
    <reaction evidence="15 16">
        <text>UDP-N-acetyl-alpha-D-muramate + NADP(+) = UDP-N-acetyl-3-O-(1-carboxyvinyl)-alpha-D-glucosamine + NADPH + H(+)</text>
        <dbReference type="Rhea" id="RHEA:12248"/>
        <dbReference type="ChEBI" id="CHEBI:15378"/>
        <dbReference type="ChEBI" id="CHEBI:57783"/>
        <dbReference type="ChEBI" id="CHEBI:58349"/>
        <dbReference type="ChEBI" id="CHEBI:68483"/>
        <dbReference type="ChEBI" id="CHEBI:70757"/>
        <dbReference type="EC" id="1.3.1.98"/>
    </reaction>
</comment>
<comment type="function">
    <text evidence="2 16">Cell wall formation.</text>
</comment>
<dbReference type="EMBL" id="JAAKDE010000001">
    <property type="protein sequence ID" value="MBA2131997.1"/>
    <property type="molecule type" value="Genomic_DNA"/>
</dbReference>
<dbReference type="GO" id="GO:0009252">
    <property type="term" value="P:peptidoglycan biosynthetic process"/>
    <property type="evidence" value="ECO:0007669"/>
    <property type="project" value="UniProtKB-UniRule"/>
</dbReference>
<dbReference type="SUPFAM" id="SSF56194">
    <property type="entry name" value="Uridine diphospho-N-Acetylenolpyruvylglucosamine reductase, MurB, C-terminal domain"/>
    <property type="match status" value="1"/>
</dbReference>
<evidence type="ECO:0000313" key="19">
    <source>
        <dbReference type="Proteomes" id="UP000657177"/>
    </source>
</evidence>
<evidence type="ECO:0000256" key="4">
    <source>
        <dbReference type="ARBA" id="ARBA00004752"/>
    </source>
</evidence>
<dbReference type="Gene3D" id="3.30.43.10">
    <property type="entry name" value="Uridine Diphospho-n-acetylenolpyruvylglucosamine Reductase, domain 2"/>
    <property type="match status" value="1"/>
</dbReference>
<dbReference type="PANTHER" id="PTHR21071:SF4">
    <property type="entry name" value="UDP-N-ACETYLENOLPYRUVOYLGLUCOSAMINE REDUCTASE"/>
    <property type="match status" value="1"/>
</dbReference>
<keyword evidence="7 16" id="KW-0285">Flavoprotein</keyword>
<dbReference type="SUPFAM" id="SSF56176">
    <property type="entry name" value="FAD-binding/transporter-associated domain-like"/>
    <property type="match status" value="1"/>
</dbReference>
<dbReference type="NCBIfam" id="TIGR00179">
    <property type="entry name" value="murB"/>
    <property type="match status" value="1"/>
</dbReference>
<evidence type="ECO:0000313" key="18">
    <source>
        <dbReference type="EMBL" id="MBA2131997.1"/>
    </source>
</evidence>
<keyword evidence="11 16" id="KW-0573">Peptidoglycan synthesis</keyword>
<dbReference type="UniPathway" id="UPA00219"/>
<dbReference type="HAMAP" id="MF_00037">
    <property type="entry name" value="MurB"/>
    <property type="match status" value="1"/>
</dbReference>
<evidence type="ECO:0000256" key="8">
    <source>
        <dbReference type="ARBA" id="ARBA00022827"/>
    </source>
</evidence>
<dbReference type="Gene3D" id="3.30.465.10">
    <property type="match status" value="1"/>
</dbReference>
<evidence type="ECO:0000256" key="16">
    <source>
        <dbReference type="HAMAP-Rule" id="MF_00037"/>
    </source>
</evidence>
<keyword evidence="12 16" id="KW-0560">Oxidoreductase</keyword>
<dbReference type="GO" id="GO:0071555">
    <property type="term" value="P:cell wall organization"/>
    <property type="evidence" value="ECO:0007669"/>
    <property type="project" value="UniProtKB-KW"/>
</dbReference>
<evidence type="ECO:0000259" key="17">
    <source>
        <dbReference type="PROSITE" id="PS51387"/>
    </source>
</evidence>
<dbReference type="AlphaFoldDB" id="A0A8J6HVM4"/>
<dbReference type="GO" id="GO:0071949">
    <property type="term" value="F:FAD binding"/>
    <property type="evidence" value="ECO:0007669"/>
    <property type="project" value="InterPro"/>
</dbReference>
<dbReference type="InterPro" id="IPR003170">
    <property type="entry name" value="MurB"/>
</dbReference>
<keyword evidence="19" id="KW-1185">Reference proteome</keyword>
<gene>
    <name evidence="16 18" type="primary">murB</name>
    <name evidence="18" type="ORF">G5B42_00265</name>
</gene>
<evidence type="ECO:0000256" key="15">
    <source>
        <dbReference type="ARBA" id="ARBA00048914"/>
    </source>
</evidence>
<evidence type="ECO:0000256" key="13">
    <source>
        <dbReference type="ARBA" id="ARBA00023306"/>
    </source>
</evidence>
<sequence length="294" mass="31883">MAEVKPERYRYDEPLAGYTSFRIGGPADLLVEVNTRAELANLISYCERAGIPWFFLGRGSNVLVDDAGFRGVVLRFGPDFARIKVEGTCLRAGAAAPLALVAEAAARHSLSGLEFASGIPGSLGGGIYMNAGSYGGEMKDVVISAEVYRPRTGFTILSREELKFGYRSSVLQELGGILVEALLQLTPGDEAVIRNRMKELNAQRRAKQPLEYPSAGSVFKRPEGAFAGKLIEEAGLKGYRIGQAQVSPKHAGFIVNLGGATARDVLALIKEVQTVVFERTGYRLEPEIRILCRE</sequence>
<comment type="similarity">
    <text evidence="16">Belongs to the MurB family.</text>
</comment>
<dbReference type="PANTHER" id="PTHR21071">
    <property type="entry name" value="UDP-N-ACETYLENOLPYRUVOYLGLUCOSAMINE REDUCTASE"/>
    <property type="match status" value="1"/>
</dbReference>
<keyword evidence="9 16" id="KW-0521">NADP</keyword>
<keyword evidence="5 16" id="KW-0963">Cytoplasm</keyword>
<evidence type="ECO:0000256" key="11">
    <source>
        <dbReference type="ARBA" id="ARBA00022984"/>
    </source>
</evidence>
<dbReference type="GO" id="GO:0051301">
    <property type="term" value="P:cell division"/>
    <property type="evidence" value="ECO:0007669"/>
    <property type="project" value="UniProtKB-KW"/>
</dbReference>
<dbReference type="Gene3D" id="3.90.78.10">
    <property type="entry name" value="UDP-N-acetylenolpyruvoylglucosamine reductase, C-terminal domain"/>
    <property type="match status" value="1"/>
</dbReference>
<proteinExistence type="inferred from homology"/>
<reference evidence="18" key="1">
    <citation type="submission" date="2020-06" db="EMBL/GenBank/DDBJ databases">
        <title>Novel chitinolytic bacterium.</title>
        <authorList>
            <person name="Ungkulpasvich U."/>
            <person name="Kosugi A."/>
            <person name="Uke A."/>
        </authorList>
    </citation>
    <scope>NUCLEOTIDE SEQUENCE</scope>
    <source>
        <strain evidence="18">UUS1-1</strain>
    </source>
</reference>
<dbReference type="GO" id="GO:0008360">
    <property type="term" value="P:regulation of cell shape"/>
    <property type="evidence" value="ECO:0007669"/>
    <property type="project" value="UniProtKB-KW"/>
</dbReference>
<keyword evidence="6 16" id="KW-0132">Cell division</keyword>
<name>A0A8J6HVM4_9FIRM</name>
<evidence type="ECO:0000256" key="12">
    <source>
        <dbReference type="ARBA" id="ARBA00023002"/>
    </source>
</evidence>
<dbReference type="InterPro" id="IPR036635">
    <property type="entry name" value="MurB_C_sf"/>
</dbReference>
<dbReference type="InterPro" id="IPR016167">
    <property type="entry name" value="FAD-bd_PCMH_sub1"/>
</dbReference>
<feature type="active site" description="Proton donor" evidence="16">
    <location>
        <position position="217"/>
    </location>
</feature>
<comment type="pathway">
    <text evidence="4 16">Cell wall biogenesis; peptidoglycan biosynthesis.</text>
</comment>
<keyword evidence="8 16" id="KW-0274">FAD</keyword>
<keyword evidence="13 16" id="KW-0131">Cell cycle</keyword>
<evidence type="ECO:0000256" key="7">
    <source>
        <dbReference type="ARBA" id="ARBA00022630"/>
    </source>
</evidence>
<comment type="caution">
    <text evidence="18">The sequence shown here is derived from an EMBL/GenBank/DDBJ whole genome shotgun (WGS) entry which is preliminary data.</text>
</comment>
<evidence type="ECO:0000256" key="1">
    <source>
        <dbReference type="ARBA" id="ARBA00001974"/>
    </source>
</evidence>
<dbReference type="PROSITE" id="PS51387">
    <property type="entry name" value="FAD_PCMH"/>
    <property type="match status" value="1"/>
</dbReference>
<evidence type="ECO:0000256" key="14">
    <source>
        <dbReference type="ARBA" id="ARBA00023316"/>
    </source>
</evidence>
<dbReference type="InterPro" id="IPR006094">
    <property type="entry name" value="Oxid_FAD_bind_N"/>
</dbReference>
<feature type="domain" description="FAD-binding PCMH-type" evidence="17">
    <location>
        <begin position="23"/>
        <end position="188"/>
    </location>
</feature>
<dbReference type="GO" id="GO:0008762">
    <property type="term" value="F:UDP-N-acetylmuramate dehydrogenase activity"/>
    <property type="evidence" value="ECO:0007669"/>
    <property type="project" value="UniProtKB-UniRule"/>
</dbReference>
<dbReference type="InterPro" id="IPR016169">
    <property type="entry name" value="FAD-bd_PCMH_sub2"/>
</dbReference>
<dbReference type="Pfam" id="PF02873">
    <property type="entry name" value="MurB_C"/>
    <property type="match status" value="1"/>
</dbReference>
<keyword evidence="14 16" id="KW-0961">Cell wall biogenesis/degradation</keyword>